<dbReference type="InterPro" id="IPR056729">
    <property type="entry name" value="GMPPB_C"/>
</dbReference>
<dbReference type="InterPro" id="IPR018357">
    <property type="entry name" value="Hexapep_transf_CS"/>
</dbReference>
<evidence type="ECO:0000256" key="6">
    <source>
        <dbReference type="ARBA" id="ARBA00022737"/>
    </source>
</evidence>
<dbReference type="SUPFAM" id="SSF51161">
    <property type="entry name" value="Trimeric LpxA-like enzymes"/>
    <property type="match status" value="1"/>
</dbReference>
<evidence type="ECO:0000256" key="1">
    <source>
        <dbReference type="ARBA" id="ARBA00001946"/>
    </source>
</evidence>
<evidence type="ECO:0000256" key="12">
    <source>
        <dbReference type="ARBA" id="ARBA00048247"/>
    </source>
</evidence>
<evidence type="ECO:0000256" key="10">
    <source>
        <dbReference type="ARBA" id="ARBA00023315"/>
    </source>
</evidence>
<reference evidence="16 17" key="1">
    <citation type="submission" date="2022-10" db="EMBL/GenBank/DDBJ databases">
        <title>Host association and intracellularity evolved multiple times independently in the Rickettsiales.</title>
        <authorList>
            <person name="Castelli M."/>
            <person name="Nardi T."/>
            <person name="Gammuto L."/>
            <person name="Bellinzona G."/>
            <person name="Sabaneyeva E."/>
            <person name="Potekhin A."/>
            <person name="Serra V."/>
            <person name="Petroni G."/>
            <person name="Sassera D."/>
        </authorList>
    </citation>
    <scope>NUCLEOTIDE SEQUENCE [LARGE SCALE GENOMIC DNA]</scope>
    <source>
        <strain evidence="16 17">Kr 154-4</strain>
    </source>
</reference>
<comment type="catalytic activity">
    <reaction evidence="13">
        <text>N-acetyl-alpha-D-glucosamine 1-phosphate + UTP + H(+) = UDP-N-acetyl-alpha-D-glucosamine + diphosphate</text>
        <dbReference type="Rhea" id="RHEA:13509"/>
        <dbReference type="ChEBI" id="CHEBI:15378"/>
        <dbReference type="ChEBI" id="CHEBI:33019"/>
        <dbReference type="ChEBI" id="CHEBI:46398"/>
        <dbReference type="ChEBI" id="CHEBI:57705"/>
        <dbReference type="ChEBI" id="CHEBI:57776"/>
        <dbReference type="EC" id="2.7.7.23"/>
    </reaction>
</comment>
<evidence type="ECO:0000256" key="9">
    <source>
        <dbReference type="ARBA" id="ARBA00022984"/>
    </source>
</evidence>
<evidence type="ECO:0000256" key="3">
    <source>
        <dbReference type="ARBA" id="ARBA00022679"/>
    </source>
</evidence>
<keyword evidence="6" id="KW-0677">Repeat</keyword>
<feature type="domain" description="Mannose-1-phosphate guanyltransferase C-terminal" evidence="15">
    <location>
        <begin position="193"/>
        <end position="278"/>
    </location>
</feature>
<dbReference type="Pfam" id="PF25087">
    <property type="entry name" value="GMPPB_C"/>
    <property type="match status" value="1"/>
</dbReference>
<dbReference type="InterPro" id="IPR011004">
    <property type="entry name" value="Trimer_LpxA-like_sf"/>
</dbReference>
<keyword evidence="3" id="KW-0808">Transferase</keyword>
<evidence type="ECO:0000256" key="5">
    <source>
        <dbReference type="ARBA" id="ARBA00022723"/>
    </source>
</evidence>
<dbReference type="EMBL" id="CP112932">
    <property type="protein sequence ID" value="WPY00796.1"/>
    <property type="molecule type" value="Genomic_DNA"/>
</dbReference>
<proteinExistence type="predicted"/>
<dbReference type="Gene3D" id="2.160.10.10">
    <property type="entry name" value="Hexapeptide repeat proteins"/>
    <property type="match status" value="1"/>
</dbReference>
<evidence type="ECO:0000256" key="14">
    <source>
        <dbReference type="ARBA" id="ARBA00049628"/>
    </source>
</evidence>
<dbReference type="PROSITE" id="PS00101">
    <property type="entry name" value="HEXAPEP_TRANSFERASES"/>
    <property type="match status" value="1"/>
</dbReference>
<evidence type="ECO:0000256" key="8">
    <source>
        <dbReference type="ARBA" id="ARBA00022960"/>
    </source>
</evidence>
<dbReference type="RefSeq" id="WP_323738834.1">
    <property type="nucleotide sequence ID" value="NZ_CP112932.1"/>
</dbReference>
<evidence type="ECO:0000256" key="7">
    <source>
        <dbReference type="ARBA" id="ARBA00022842"/>
    </source>
</evidence>
<gene>
    <name evidence="16" type="ORF">Trichorick_00683</name>
</gene>
<keyword evidence="8" id="KW-0133">Cell shape</keyword>
<dbReference type="PANTHER" id="PTHR43584:SF3">
    <property type="entry name" value="BIFUNCTIONAL PROTEIN GLMU"/>
    <property type="match status" value="1"/>
</dbReference>
<name>A0ABZ0UT62_9RICK</name>
<evidence type="ECO:0000313" key="17">
    <source>
        <dbReference type="Proteomes" id="UP001326613"/>
    </source>
</evidence>
<keyword evidence="2" id="KW-0963">Cytoplasm</keyword>
<keyword evidence="4" id="KW-0548">Nucleotidyltransferase</keyword>
<dbReference type="PANTHER" id="PTHR43584">
    <property type="entry name" value="NUCLEOTIDYL TRANSFERASE"/>
    <property type="match status" value="1"/>
</dbReference>
<protein>
    <submittedName>
        <fullName evidence="16">Bifunctional protein GlmU C-terminal domain protein</fullName>
    </submittedName>
</protein>
<comment type="catalytic activity">
    <reaction evidence="12">
        <text>alpha-D-glucosamine 1-phosphate + acetyl-CoA = N-acetyl-alpha-D-glucosamine 1-phosphate + CoA + H(+)</text>
        <dbReference type="Rhea" id="RHEA:13725"/>
        <dbReference type="ChEBI" id="CHEBI:15378"/>
        <dbReference type="ChEBI" id="CHEBI:57287"/>
        <dbReference type="ChEBI" id="CHEBI:57288"/>
        <dbReference type="ChEBI" id="CHEBI:57776"/>
        <dbReference type="ChEBI" id="CHEBI:58516"/>
        <dbReference type="EC" id="2.3.1.157"/>
    </reaction>
</comment>
<evidence type="ECO:0000313" key="16">
    <source>
        <dbReference type="EMBL" id="WPY00796.1"/>
    </source>
</evidence>
<dbReference type="InterPro" id="IPR050065">
    <property type="entry name" value="GlmU-like"/>
</dbReference>
<evidence type="ECO:0000256" key="2">
    <source>
        <dbReference type="ARBA" id="ARBA00022490"/>
    </source>
</evidence>
<keyword evidence="17" id="KW-1185">Reference proteome</keyword>
<comment type="cofactor">
    <cofactor evidence="1">
        <name>Mg(2+)</name>
        <dbReference type="ChEBI" id="CHEBI:18420"/>
    </cofactor>
</comment>
<keyword evidence="11" id="KW-0961">Cell wall biogenesis/degradation</keyword>
<evidence type="ECO:0000256" key="13">
    <source>
        <dbReference type="ARBA" id="ARBA00048493"/>
    </source>
</evidence>
<keyword evidence="5" id="KW-0479">Metal-binding</keyword>
<keyword evidence="9" id="KW-0573">Peptidoglycan synthesis</keyword>
<accession>A0ABZ0UT62</accession>
<comment type="function">
    <text evidence="14">Catalyzes the last two sequential reactions in the de novo biosynthetic pathway for UDP-N-acetylglucosamine (UDP-GlcNAc). The C-terminal domain catalyzes the transfer of acetyl group from acetyl coenzyme A to glucosamine-1-phosphate (GlcN-1-P) to produce N-acetylglucosamine-1-phosphate (GlcNAc-1-P), which is converted into UDP-GlcNAc by the transfer of uridine 5-monophosphate (from uridine 5-triphosphate), a reaction catalyzed by the N-terminal domain.</text>
</comment>
<organism evidence="16 17">
    <name type="scientific">Candidatus Trichorickettsia mobilis</name>
    <dbReference type="NCBI Taxonomy" id="1346319"/>
    <lineage>
        <taxon>Bacteria</taxon>
        <taxon>Pseudomonadati</taxon>
        <taxon>Pseudomonadota</taxon>
        <taxon>Alphaproteobacteria</taxon>
        <taxon>Rickettsiales</taxon>
        <taxon>Rickettsiaceae</taxon>
        <taxon>Rickettsieae</taxon>
        <taxon>Candidatus Trichorickettsia</taxon>
    </lineage>
</organism>
<sequence>MSNTIFFIDTEYSNQMIASRAIKQYAVDNITNYLVTTTISPHSIVFVKSNLIGLTDEIIDQFIKQKAEQEILVGVLANTACMVGISGKLRSTFLPNIQSFDEAINNEPIYNLDSHPLKLLNNMNKIIEFEQEIQNKLRQSAIDKGVFLQDPATTYLAFDTEFGNKVLVEPNVYFGTNVKLHDHVHIRAFSYLEKVEIESGAKIGPFARIRGDSRIGNNVKIGNFVEIKNSILDTASSAGHLSYIGDSIIGKNVNIGAGVVTCNYDGFKKHQTIIADDTFIGSNSSLIAPITIGTNSFIGAGSFINQNVPNSTFASGRSKQQMKPNRRK</sequence>
<evidence type="ECO:0000259" key="15">
    <source>
        <dbReference type="Pfam" id="PF25087"/>
    </source>
</evidence>
<keyword evidence="10" id="KW-0012">Acyltransferase</keyword>
<evidence type="ECO:0000256" key="4">
    <source>
        <dbReference type="ARBA" id="ARBA00022695"/>
    </source>
</evidence>
<dbReference type="Proteomes" id="UP001326613">
    <property type="component" value="Chromosome"/>
</dbReference>
<keyword evidence="7" id="KW-0460">Magnesium</keyword>
<evidence type="ECO:0000256" key="11">
    <source>
        <dbReference type="ARBA" id="ARBA00023316"/>
    </source>
</evidence>